<evidence type="ECO:0000313" key="6">
    <source>
        <dbReference type="EMBL" id="BCT91284.1"/>
    </source>
</evidence>
<dbReference type="PANTHER" id="PTHR30417:SF1">
    <property type="entry name" value="N-ACETYLMURAMOYL-L-ALANINE AMIDASE AMID"/>
    <property type="match status" value="1"/>
</dbReference>
<dbReference type="InterPro" id="IPR002502">
    <property type="entry name" value="Amidase_domain"/>
</dbReference>
<evidence type="ECO:0000313" key="7">
    <source>
        <dbReference type="Proteomes" id="UP000681317"/>
    </source>
</evidence>
<dbReference type="CDD" id="cd06583">
    <property type="entry name" value="PGRP"/>
    <property type="match status" value="1"/>
</dbReference>
<keyword evidence="7" id="KW-1185">Reference proteome</keyword>
<keyword evidence="3" id="KW-0378">Hydrolase</keyword>
<feature type="domain" description="N-acetylmuramoyl-L-alanine amidase" evidence="5">
    <location>
        <begin position="21"/>
        <end position="165"/>
    </location>
</feature>
<dbReference type="InterPro" id="IPR036505">
    <property type="entry name" value="Amidase/PGRP_sf"/>
</dbReference>
<evidence type="ECO:0000256" key="4">
    <source>
        <dbReference type="ARBA" id="ARBA00023316"/>
    </source>
</evidence>
<evidence type="ECO:0000256" key="2">
    <source>
        <dbReference type="ARBA" id="ARBA00011901"/>
    </source>
</evidence>
<dbReference type="Pfam" id="PF01510">
    <property type="entry name" value="Amidase_2"/>
    <property type="match status" value="1"/>
</dbReference>
<dbReference type="EC" id="3.5.1.28" evidence="2"/>
<evidence type="ECO:0000256" key="1">
    <source>
        <dbReference type="ARBA" id="ARBA00001561"/>
    </source>
</evidence>
<dbReference type="SUPFAM" id="SSF55846">
    <property type="entry name" value="N-acetylmuramoyl-L-alanine amidase-like"/>
    <property type="match status" value="1"/>
</dbReference>
<evidence type="ECO:0000259" key="5">
    <source>
        <dbReference type="SMART" id="SM00644"/>
    </source>
</evidence>
<evidence type="ECO:0000256" key="3">
    <source>
        <dbReference type="ARBA" id="ARBA00022801"/>
    </source>
</evidence>
<organism evidence="6 7">
    <name type="scientific">Noviluteimonas caseinilytica</name>
    <dbReference type="NCBI Taxonomy" id="2675101"/>
    <lineage>
        <taxon>Bacteria</taxon>
        <taxon>Pseudomonadati</taxon>
        <taxon>Pseudomonadota</taxon>
        <taxon>Gammaproteobacteria</taxon>
        <taxon>Lysobacterales</taxon>
        <taxon>Lysobacteraceae</taxon>
        <taxon>Noviluteimonas</taxon>
    </lineage>
</organism>
<accession>A0ABN6FPK4</accession>
<keyword evidence="4" id="KW-0961">Cell wall biogenesis/degradation</keyword>
<gene>
    <name evidence="6" type="ORF">LYSCAS_03080</name>
</gene>
<dbReference type="Proteomes" id="UP000681317">
    <property type="component" value="Chromosome"/>
</dbReference>
<comment type="catalytic activity">
    <reaction evidence="1">
        <text>Hydrolyzes the link between N-acetylmuramoyl residues and L-amino acid residues in certain cell-wall glycopeptides.</text>
        <dbReference type="EC" id="3.5.1.28"/>
    </reaction>
</comment>
<dbReference type="SMART" id="SM00644">
    <property type="entry name" value="Ami_2"/>
    <property type="match status" value="1"/>
</dbReference>
<dbReference type="EMBL" id="AP024545">
    <property type="protein sequence ID" value="BCT91284.1"/>
    <property type="molecule type" value="Genomic_DNA"/>
</dbReference>
<dbReference type="PANTHER" id="PTHR30417">
    <property type="entry name" value="N-ACETYLMURAMOYL-L-ALANINE AMIDASE AMID"/>
    <property type="match status" value="1"/>
</dbReference>
<dbReference type="InterPro" id="IPR051206">
    <property type="entry name" value="NAMLAA_amidase_2"/>
</dbReference>
<protein>
    <recommendedName>
        <fullName evidence="2">N-acetylmuramoyl-L-alanine amidase</fullName>
        <ecNumber evidence="2">3.5.1.28</ecNumber>
    </recommendedName>
</protein>
<proteinExistence type="predicted"/>
<dbReference type="Gene3D" id="3.40.80.10">
    <property type="entry name" value="Peptidoglycan recognition protein-like"/>
    <property type="match status" value="1"/>
</dbReference>
<name>A0ABN6FPK4_9GAMM</name>
<sequence>MWAMPPPDPDQTMQTRPLPYEARLDARSDAQLDLVVVHCTELPDLATAREYGERVLYAGSGTGNSGHYYIDRDGTVQRWVEPLRVANHTRGYNPRSIGIELVNTGRYPRWLDAAHQGMDEPYTEAQIAALVRLLQQLQREHPSLKFIAGHEDLDTTEVAAEDDPSRQVRRKRDPGPLFPWARVLQQVPLERLHAESP</sequence>
<reference evidence="6 7" key="1">
    <citation type="submission" date="2021-03" db="EMBL/GenBank/DDBJ databases">
        <title>Complete Genome Sequences of Two Lysobacter Strains Isolated from Sea Water (Lysobacter caseinilyticus) and Soil (Lysobacter helvus) in South Korea.</title>
        <authorList>
            <person name="Watanabe Y."/>
            <person name="Arakawa K."/>
        </authorList>
    </citation>
    <scope>NUCLEOTIDE SEQUENCE [LARGE SCALE GENOMIC DNA]</scope>
    <source>
        <strain evidence="6 7">KVB24</strain>
    </source>
</reference>